<reference evidence="2 3" key="1">
    <citation type="submission" date="2023-01" db="EMBL/GenBank/DDBJ databases">
        <title>Analysis of 21 Apiospora genomes using comparative genomics revels a genus with tremendous synthesis potential of carbohydrate active enzymes and secondary metabolites.</title>
        <authorList>
            <person name="Sorensen T."/>
        </authorList>
    </citation>
    <scope>NUCLEOTIDE SEQUENCE [LARGE SCALE GENOMIC DNA]</scope>
    <source>
        <strain evidence="2 3">CBS 20057</strain>
    </source>
</reference>
<dbReference type="EMBL" id="JAQQWI010000015">
    <property type="protein sequence ID" value="KAK8013062.1"/>
    <property type="molecule type" value="Genomic_DNA"/>
</dbReference>
<feature type="domain" description="DUF6546" evidence="1">
    <location>
        <begin position="313"/>
        <end position="404"/>
    </location>
</feature>
<dbReference type="Pfam" id="PF20183">
    <property type="entry name" value="DUF6546"/>
    <property type="match status" value="1"/>
</dbReference>
<protein>
    <recommendedName>
        <fullName evidence="1">DUF6546 domain-containing protein</fullName>
    </recommendedName>
</protein>
<dbReference type="InterPro" id="IPR046676">
    <property type="entry name" value="DUF6546"/>
</dbReference>
<gene>
    <name evidence="2" type="ORF">PG991_010437</name>
</gene>
<evidence type="ECO:0000259" key="1">
    <source>
        <dbReference type="Pfam" id="PF20183"/>
    </source>
</evidence>
<evidence type="ECO:0000313" key="2">
    <source>
        <dbReference type="EMBL" id="KAK8013062.1"/>
    </source>
</evidence>
<organism evidence="2 3">
    <name type="scientific">Apiospora marii</name>
    <dbReference type="NCBI Taxonomy" id="335849"/>
    <lineage>
        <taxon>Eukaryota</taxon>
        <taxon>Fungi</taxon>
        <taxon>Dikarya</taxon>
        <taxon>Ascomycota</taxon>
        <taxon>Pezizomycotina</taxon>
        <taxon>Sordariomycetes</taxon>
        <taxon>Xylariomycetidae</taxon>
        <taxon>Amphisphaeriales</taxon>
        <taxon>Apiosporaceae</taxon>
        <taxon>Apiospora</taxon>
    </lineage>
</organism>
<accession>A0ABR1RIE8</accession>
<evidence type="ECO:0000313" key="3">
    <source>
        <dbReference type="Proteomes" id="UP001396898"/>
    </source>
</evidence>
<name>A0ABR1RIE8_9PEZI</name>
<keyword evidence="3" id="KW-1185">Reference proteome</keyword>
<proteinExistence type="predicted"/>
<dbReference type="Proteomes" id="UP001396898">
    <property type="component" value="Unassembled WGS sequence"/>
</dbReference>
<sequence length="447" mass="50997">MAPWSLPNELTIAIMENLAFESRKQLPDLATVCPAWRAVIESITFRNVRKEYKKDNDLELLRSILLTRVERFSHLRCLELLFHDSDTRRCEFVVKNVMALLRSLDGEAQNHPGIFLDLQFFGLELRHYAPTSPDADLRVSLPRVRLIKELHIIAQNTASDTAALLAKLLGSVPCASVKRADLFIRNGEWFDFSQAVNNWPTTDSTEELELAIFDDPVWSFLESTIPPSPWRLSLDQSYTLKLYDISLGLKRLRLYKNVRAGIEIFGPNLGDDPAAEWPLLEEFDLHYDQCIDDAIESPTKDSQWSDFRPALEKAEELVWQASAAAAQRMPRLRTMRLTGYPVNRDFSFFARTVDPRPDGGEEPDVEVVWSGHGAADWRPSNKVLRAWHAIAARKRGSALRVSIKEDSEVVHKGYFPTCVDGMPVSFSESQASWKVEDWSDDWDADPH</sequence>
<comment type="caution">
    <text evidence="2">The sequence shown here is derived from an EMBL/GenBank/DDBJ whole genome shotgun (WGS) entry which is preliminary data.</text>
</comment>